<comment type="similarity">
    <text evidence="4 13">Belongs to the glycosyl hydrolase 13 family.</text>
</comment>
<dbReference type="InterPro" id="IPR031319">
    <property type="entry name" value="A-amylase_C"/>
</dbReference>
<comment type="subunit">
    <text evidence="5">Monomer.</text>
</comment>
<evidence type="ECO:0000256" key="10">
    <source>
        <dbReference type="ARBA" id="ARBA00023214"/>
    </source>
</evidence>
<dbReference type="SMART" id="SM00642">
    <property type="entry name" value="Aamy"/>
    <property type="match status" value="1"/>
</dbReference>
<dbReference type="InterPro" id="IPR006046">
    <property type="entry name" value="Alpha_amylase"/>
</dbReference>
<protein>
    <recommendedName>
        <fullName evidence="6 14">Alpha-amylase</fullName>
        <ecNumber evidence="6 14">3.2.1.1</ecNumber>
    </recommendedName>
</protein>
<dbReference type="SMART" id="SM00632">
    <property type="entry name" value="Aamy_C"/>
    <property type="match status" value="1"/>
</dbReference>
<evidence type="ECO:0000256" key="12">
    <source>
        <dbReference type="ARBA" id="ARBA00023295"/>
    </source>
</evidence>
<dbReference type="SUPFAM" id="SSF51011">
    <property type="entry name" value="Glycosyl hydrolase domain"/>
    <property type="match status" value="1"/>
</dbReference>
<evidence type="ECO:0000256" key="2">
    <source>
        <dbReference type="ARBA" id="ARBA00001913"/>
    </source>
</evidence>
<dbReference type="Gene3D" id="3.20.20.80">
    <property type="entry name" value="Glycosidases"/>
    <property type="match status" value="1"/>
</dbReference>
<dbReference type="GO" id="GO:0005975">
    <property type="term" value="P:carbohydrate metabolic process"/>
    <property type="evidence" value="ECO:0007669"/>
    <property type="project" value="InterPro"/>
</dbReference>
<evidence type="ECO:0000313" key="18">
    <source>
        <dbReference type="Proteomes" id="UP000046395"/>
    </source>
</evidence>
<keyword evidence="7" id="KW-0479">Metal-binding</keyword>
<evidence type="ECO:0000256" key="13">
    <source>
        <dbReference type="RuleBase" id="RU003615"/>
    </source>
</evidence>
<evidence type="ECO:0000256" key="7">
    <source>
        <dbReference type="ARBA" id="ARBA00022723"/>
    </source>
</evidence>
<evidence type="ECO:0000256" key="15">
    <source>
        <dbReference type="SAM" id="SignalP"/>
    </source>
</evidence>
<keyword evidence="9" id="KW-0106">Calcium</keyword>
<evidence type="ECO:0000256" key="9">
    <source>
        <dbReference type="ARBA" id="ARBA00022837"/>
    </source>
</evidence>
<keyword evidence="18" id="KW-1185">Reference proteome</keyword>
<evidence type="ECO:0000256" key="8">
    <source>
        <dbReference type="ARBA" id="ARBA00022801"/>
    </source>
</evidence>
<evidence type="ECO:0000256" key="6">
    <source>
        <dbReference type="ARBA" id="ARBA00012595"/>
    </source>
</evidence>
<evidence type="ECO:0000256" key="11">
    <source>
        <dbReference type="ARBA" id="ARBA00023277"/>
    </source>
</evidence>
<dbReference type="PANTHER" id="PTHR43447">
    <property type="entry name" value="ALPHA-AMYLASE"/>
    <property type="match status" value="1"/>
</dbReference>
<dbReference type="EC" id="3.2.1.1" evidence="6 14"/>
<comment type="cofactor">
    <cofactor evidence="2">
        <name>Ca(2+)</name>
        <dbReference type="ChEBI" id="CHEBI:29108"/>
    </cofactor>
</comment>
<evidence type="ECO:0000256" key="1">
    <source>
        <dbReference type="ARBA" id="ARBA00000548"/>
    </source>
</evidence>
<accession>A0A5S6QPW1</accession>
<feature type="domain" description="Glycosyl hydrolase family 13 catalytic" evidence="17">
    <location>
        <begin position="32"/>
        <end position="410"/>
    </location>
</feature>
<comment type="cofactor">
    <cofactor evidence="3">
        <name>chloride</name>
        <dbReference type="ChEBI" id="CHEBI:17996"/>
    </cofactor>
</comment>
<feature type="signal peptide" evidence="15">
    <location>
        <begin position="1"/>
        <end position="18"/>
    </location>
</feature>
<dbReference type="SUPFAM" id="SSF51445">
    <property type="entry name" value="(Trans)glycosidases"/>
    <property type="match status" value="1"/>
</dbReference>
<keyword evidence="11 14" id="KW-0119">Carbohydrate metabolism</keyword>
<dbReference type="Pfam" id="PF00128">
    <property type="entry name" value="Alpha-amylase"/>
    <property type="match status" value="1"/>
</dbReference>
<keyword evidence="15" id="KW-0732">Signal</keyword>
<keyword evidence="12 14" id="KW-0326">Glycosidase</keyword>
<keyword evidence="10" id="KW-0868">Chloride</keyword>
<name>A0A5S6QPW1_TRIMR</name>
<evidence type="ECO:0000313" key="19">
    <source>
        <dbReference type="WBParaSite" id="TMUE_2000009275.1"/>
    </source>
</evidence>
<comment type="catalytic activity">
    <reaction evidence="1 14">
        <text>Endohydrolysis of (1-&gt;4)-alpha-D-glucosidic linkages in polysaccharides containing three or more (1-&gt;4)-alpha-linked D-glucose units.</text>
        <dbReference type="EC" id="3.2.1.1"/>
    </reaction>
</comment>
<dbReference type="GO" id="GO:0046872">
    <property type="term" value="F:metal ion binding"/>
    <property type="evidence" value="ECO:0007669"/>
    <property type="project" value="UniProtKB-KW"/>
</dbReference>
<evidence type="ECO:0000259" key="17">
    <source>
        <dbReference type="SMART" id="SM00642"/>
    </source>
</evidence>
<dbReference type="CDD" id="cd11317">
    <property type="entry name" value="AmyAc_bac_euk_AmyA"/>
    <property type="match status" value="1"/>
</dbReference>
<evidence type="ECO:0000259" key="16">
    <source>
        <dbReference type="SMART" id="SM00632"/>
    </source>
</evidence>
<organism evidence="18 19">
    <name type="scientific">Trichuris muris</name>
    <name type="common">Mouse whipworm</name>
    <dbReference type="NCBI Taxonomy" id="70415"/>
    <lineage>
        <taxon>Eukaryota</taxon>
        <taxon>Metazoa</taxon>
        <taxon>Ecdysozoa</taxon>
        <taxon>Nematoda</taxon>
        <taxon>Enoplea</taxon>
        <taxon>Dorylaimia</taxon>
        <taxon>Trichinellida</taxon>
        <taxon>Trichuridae</taxon>
        <taxon>Trichuris</taxon>
    </lineage>
</organism>
<dbReference type="GO" id="GO:0004556">
    <property type="term" value="F:alpha-amylase activity"/>
    <property type="evidence" value="ECO:0007669"/>
    <property type="project" value="UniProtKB-UniRule"/>
</dbReference>
<evidence type="ECO:0000256" key="5">
    <source>
        <dbReference type="ARBA" id="ARBA00011245"/>
    </source>
</evidence>
<dbReference type="InterPro" id="IPR006048">
    <property type="entry name" value="A-amylase/branching_C"/>
</dbReference>
<sequence>MLLLYIICQLLAVQSTRQEDCYDALQVPEDQSTVVHLFEWKWDDIAAECENYLQYTGIGAVQVSPPNEHAIFEVNGDRPWRLRYQPVSYKLESRSGTEQQFADMVKRCHKVGIRIIVDAVINHMTGANMSGQGSGGSYYNSTPFKESFSAVPYSAEDFNDEVCNRNIENYNDPWEVRNCRLVSLLDLKLSRPEVQEKIATYLNHLIDLGVAGFRIDAAKHMYPDDIERILKRLKKLNTEFFPPGKCPFIVHEVIDQGPESIKGSEYTRIGRITNFRYGLDLSAAVNHVKNFMYYENFGEGWAYWASHDVLVFIDNHDSQRGSGGEGAVLTYRNGDRYIMAVSFMLAWPYGLPRIMSSYCFKDHDGGPPSTGSPYFITKSPSFKPSGECDQASGWVCEHRWPAIKRMTFFRSAVVDQPVGNSITEDNRIAFSRGNKGFFALNNDPKQAWTRNLKTGLQPGLYCDMISGEVNGQTCTGKSAIVNKDGTTDLFLRSGEALAISSVSLVSLPPSYKHTIIFVRKETSFGQNVFLRGGNSKHTTPAGSGLKVNTDSAIPIVHIADARNEDVPFKEWRKNDATLNWHGSESFQGLYKNESALGSPLLWTTDNKLRAEFNAHNKYGDHFWMLDVMMDCSKTSGGWFEFKAITNTHEISVKQTKCTENGDAIKLPYTTENNLGLCGYVNVYDFSQLLCKFEKV</sequence>
<reference evidence="19" key="1">
    <citation type="submission" date="2019-12" db="UniProtKB">
        <authorList>
            <consortium name="WormBaseParasite"/>
        </authorList>
    </citation>
    <scope>IDENTIFICATION</scope>
</reference>
<evidence type="ECO:0000256" key="3">
    <source>
        <dbReference type="ARBA" id="ARBA00001923"/>
    </source>
</evidence>
<feature type="chain" id="PRO_5024453779" description="Alpha-amylase" evidence="15">
    <location>
        <begin position="19"/>
        <end position="695"/>
    </location>
</feature>
<dbReference type="AlphaFoldDB" id="A0A5S6QPW1"/>
<evidence type="ECO:0000256" key="4">
    <source>
        <dbReference type="ARBA" id="ARBA00008061"/>
    </source>
</evidence>
<dbReference type="InterPro" id="IPR013780">
    <property type="entry name" value="Glyco_hydro_b"/>
</dbReference>
<dbReference type="WBParaSite" id="TMUE_2000009275.1">
    <property type="protein sequence ID" value="TMUE_2000009275.1"/>
    <property type="gene ID" value="WBGene00287204"/>
</dbReference>
<dbReference type="InterPro" id="IPR006047">
    <property type="entry name" value="GH13_cat_dom"/>
</dbReference>
<keyword evidence="8 14" id="KW-0378">Hydrolase</keyword>
<dbReference type="InterPro" id="IPR017853">
    <property type="entry name" value="GH"/>
</dbReference>
<dbReference type="Pfam" id="PF02806">
    <property type="entry name" value="Alpha-amylase_C"/>
    <property type="match status" value="1"/>
</dbReference>
<proteinExistence type="inferred from homology"/>
<dbReference type="PRINTS" id="PR00110">
    <property type="entry name" value="ALPHAAMYLASE"/>
</dbReference>
<dbReference type="Proteomes" id="UP000046395">
    <property type="component" value="Unassembled WGS sequence"/>
</dbReference>
<evidence type="ECO:0000256" key="14">
    <source>
        <dbReference type="RuleBase" id="RU361134"/>
    </source>
</evidence>
<dbReference type="Gene3D" id="2.60.40.1180">
    <property type="entry name" value="Golgi alpha-mannosidase II"/>
    <property type="match status" value="1"/>
</dbReference>
<dbReference type="STRING" id="70415.A0A5S6QPW1"/>
<feature type="domain" description="Alpha-amylase C-terminal" evidence="16">
    <location>
        <begin position="418"/>
        <end position="504"/>
    </location>
</feature>